<keyword evidence="4" id="KW-0645">Protease</keyword>
<dbReference type="RefSeq" id="WP_115868571.1">
    <property type="nucleotide sequence ID" value="NZ_QREG01000012.1"/>
</dbReference>
<dbReference type="PANTHER" id="PTHR42881">
    <property type="entry name" value="PROLYL ENDOPEPTIDASE"/>
    <property type="match status" value="1"/>
</dbReference>
<dbReference type="OrthoDB" id="9801421at2"/>
<evidence type="ECO:0000256" key="2">
    <source>
        <dbReference type="ARBA" id="ARBA00005228"/>
    </source>
</evidence>
<dbReference type="Proteomes" id="UP000256779">
    <property type="component" value="Unassembled WGS sequence"/>
</dbReference>
<dbReference type="InterPro" id="IPR001375">
    <property type="entry name" value="Peptidase_S9_cat"/>
</dbReference>
<accession>A0A3D9L1Z4</accession>
<keyword evidence="6" id="KW-0720">Serine protease</keyword>
<feature type="chain" id="PRO_5017817157" description="prolyl oligopeptidase" evidence="7">
    <location>
        <begin position="20"/>
        <end position="694"/>
    </location>
</feature>
<dbReference type="SUPFAM" id="SSF50993">
    <property type="entry name" value="Peptidase/esterase 'gauge' domain"/>
    <property type="match status" value="1"/>
</dbReference>
<dbReference type="Gene3D" id="3.40.50.1820">
    <property type="entry name" value="alpha/beta hydrolase"/>
    <property type="match status" value="1"/>
</dbReference>
<organism evidence="10 11">
    <name type="scientific">Marinoscillum furvescens DSM 4134</name>
    <dbReference type="NCBI Taxonomy" id="1122208"/>
    <lineage>
        <taxon>Bacteria</taxon>
        <taxon>Pseudomonadati</taxon>
        <taxon>Bacteroidota</taxon>
        <taxon>Cytophagia</taxon>
        <taxon>Cytophagales</taxon>
        <taxon>Reichenbachiellaceae</taxon>
        <taxon>Marinoscillum</taxon>
    </lineage>
</organism>
<comment type="caution">
    <text evidence="10">The sequence shown here is derived from an EMBL/GenBank/DDBJ whole genome shotgun (WGS) entry which is preliminary data.</text>
</comment>
<evidence type="ECO:0000313" key="11">
    <source>
        <dbReference type="Proteomes" id="UP000256779"/>
    </source>
</evidence>
<dbReference type="AlphaFoldDB" id="A0A3D9L1Z4"/>
<feature type="domain" description="Peptidase S9 prolyl oligopeptidase catalytic" evidence="8">
    <location>
        <begin position="488"/>
        <end position="692"/>
    </location>
</feature>
<dbReference type="GO" id="GO:0070012">
    <property type="term" value="F:oligopeptidase activity"/>
    <property type="evidence" value="ECO:0007669"/>
    <property type="project" value="TreeGrafter"/>
</dbReference>
<evidence type="ECO:0000256" key="3">
    <source>
        <dbReference type="ARBA" id="ARBA00011897"/>
    </source>
</evidence>
<dbReference type="InterPro" id="IPR029058">
    <property type="entry name" value="AB_hydrolase_fold"/>
</dbReference>
<evidence type="ECO:0000256" key="4">
    <source>
        <dbReference type="ARBA" id="ARBA00022670"/>
    </source>
</evidence>
<comment type="similarity">
    <text evidence="2">Belongs to the peptidase S9A family.</text>
</comment>
<dbReference type="SUPFAM" id="SSF53474">
    <property type="entry name" value="alpha/beta-Hydrolases"/>
    <property type="match status" value="1"/>
</dbReference>
<proteinExistence type="inferred from homology"/>
<evidence type="ECO:0000313" key="10">
    <source>
        <dbReference type="EMBL" id="RED97414.1"/>
    </source>
</evidence>
<dbReference type="GO" id="GO:0006508">
    <property type="term" value="P:proteolysis"/>
    <property type="evidence" value="ECO:0007669"/>
    <property type="project" value="UniProtKB-KW"/>
</dbReference>
<name>A0A3D9L1Z4_MARFU</name>
<feature type="domain" description="Peptidase S9A N-terminal" evidence="9">
    <location>
        <begin position="28"/>
        <end position="422"/>
    </location>
</feature>
<dbReference type="PROSITE" id="PS00708">
    <property type="entry name" value="PRO_ENDOPEP_SER"/>
    <property type="match status" value="1"/>
</dbReference>
<keyword evidence="11" id="KW-1185">Reference proteome</keyword>
<evidence type="ECO:0000259" key="9">
    <source>
        <dbReference type="Pfam" id="PF02897"/>
    </source>
</evidence>
<dbReference type="EMBL" id="QREG01000012">
    <property type="protein sequence ID" value="RED97414.1"/>
    <property type="molecule type" value="Genomic_DNA"/>
</dbReference>
<protein>
    <recommendedName>
        <fullName evidence="3">prolyl oligopeptidase</fullName>
        <ecNumber evidence="3">3.4.21.26</ecNumber>
    </recommendedName>
</protein>
<dbReference type="Gene3D" id="2.130.10.120">
    <property type="entry name" value="Prolyl oligopeptidase, N-terminal domain"/>
    <property type="match status" value="1"/>
</dbReference>
<feature type="signal peptide" evidence="7">
    <location>
        <begin position="1"/>
        <end position="19"/>
    </location>
</feature>
<evidence type="ECO:0000256" key="6">
    <source>
        <dbReference type="ARBA" id="ARBA00022825"/>
    </source>
</evidence>
<evidence type="ECO:0000259" key="8">
    <source>
        <dbReference type="Pfam" id="PF00326"/>
    </source>
</evidence>
<reference evidence="10 11" key="1">
    <citation type="submission" date="2018-07" db="EMBL/GenBank/DDBJ databases">
        <title>Genomic Encyclopedia of Type Strains, Phase IV (KMG-IV): sequencing the most valuable type-strain genomes for metagenomic binning, comparative biology and taxonomic classification.</title>
        <authorList>
            <person name="Goeker M."/>
        </authorList>
    </citation>
    <scope>NUCLEOTIDE SEQUENCE [LARGE SCALE GENOMIC DNA]</scope>
    <source>
        <strain evidence="10 11">DSM 4134</strain>
    </source>
</reference>
<comment type="catalytic activity">
    <reaction evidence="1">
        <text>Hydrolysis of Pro-|-Xaa &gt;&gt; Ala-|-Xaa in oligopeptides.</text>
        <dbReference type="EC" id="3.4.21.26"/>
    </reaction>
</comment>
<evidence type="ECO:0000256" key="5">
    <source>
        <dbReference type="ARBA" id="ARBA00022801"/>
    </source>
</evidence>
<dbReference type="InterPro" id="IPR002470">
    <property type="entry name" value="Peptidase_S9A"/>
</dbReference>
<dbReference type="InterPro" id="IPR023302">
    <property type="entry name" value="Pept_S9A_N"/>
</dbReference>
<dbReference type="Pfam" id="PF00326">
    <property type="entry name" value="Peptidase_S9"/>
    <property type="match status" value="1"/>
</dbReference>
<dbReference type="EC" id="3.4.21.26" evidence="3"/>
<dbReference type="Pfam" id="PF02897">
    <property type="entry name" value="Peptidase_S9_N"/>
    <property type="match status" value="1"/>
</dbReference>
<evidence type="ECO:0000256" key="1">
    <source>
        <dbReference type="ARBA" id="ARBA00001070"/>
    </source>
</evidence>
<keyword evidence="5" id="KW-0378">Hydrolase</keyword>
<dbReference type="InterPro" id="IPR051167">
    <property type="entry name" value="Prolyl_oligopep/macrocyclase"/>
</dbReference>
<evidence type="ECO:0000256" key="7">
    <source>
        <dbReference type="SAM" id="SignalP"/>
    </source>
</evidence>
<gene>
    <name evidence="10" type="ORF">C7460_11223</name>
</gene>
<dbReference type="GO" id="GO:0004252">
    <property type="term" value="F:serine-type endopeptidase activity"/>
    <property type="evidence" value="ECO:0007669"/>
    <property type="project" value="UniProtKB-EC"/>
</dbReference>
<keyword evidence="7" id="KW-0732">Signal</keyword>
<dbReference type="PANTHER" id="PTHR42881:SF2">
    <property type="entry name" value="PROLYL ENDOPEPTIDASE"/>
    <property type="match status" value="1"/>
</dbReference>
<dbReference type="InterPro" id="IPR002471">
    <property type="entry name" value="Pept_S9_AS"/>
</dbReference>
<dbReference type="PRINTS" id="PR00862">
    <property type="entry name" value="PROLIGOPTASE"/>
</dbReference>
<sequence length="694" mass="79437">MYRFQLLIISLLVALQSGAQNLKYPGTKTVNNADTLHEVVVQDPYRWLENITSEEVQAWVAAQNELSSKQLKKYRNRHNTINKMNRFMATEMRNSSRELSHNPGSNSYYRLFYNDEFGTPAIYHKTNSFNDYRLLVAPRQISSKDVITFQNFQPSKDDKYLAYQYSRNGSDWGEIRIASTLDANHPKDVITGVKFSDINWYDNGFFYKKYPFNGITDINEHPKLFYHTIHGEEDSLVFQSSNPRDELWLQSNTEETMYFLRVSNDFTSKNTMLYFDPSESIAAFRPLFYKVNFDLSFIDYHDNHFYFYGILKDRRQIIKINKSAPSDIHPISPTYEGAVLTDHEFMDQTIALSYQALSTPFLTIIDRHGQILKEVKLPAGVTIDNLTFQPNKNGLSFTMQSFTIPPTTCLLDLDSYEYKVVESTGVNFNFDEFRFSQEYITSKDGVQVPVFLVFKNQLKQSGNTPFLLKAYGGFGAISTPYYDPKVIHFVESGGVFAFVNIRGGGELGPQWWKSGILHHKQKGFDDFISAAEHFIDKGYTRPDKIGITGSSHGGLVAGAALTQRPELFGAALLNVAVLDMIRFEQFTVGTKHVDEFGTVSDSLDFQNLLAYSPYHNLKPVNHPPVLITTGDNDDRVPPLHAYKFAAALQNLPQQKNPVLLYTRSQAGHQGEQSRIDRLYDYALFSAFFEEHLFD</sequence>
<dbReference type="GO" id="GO:0005829">
    <property type="term" value="C:cytosol"/>
    <property type="evidence" value="ECO:0007669"/>
    <property type="project" value="TreeGrafter"/>
</dbReference>